<reference evidence="2 3" key="1">
    <citation type="submission" date="2016-06" db="EMBL/GenBank/DDBJ databases">
        <title>Comparative genomics of the ectomycorrhizal sister species Rhizopogon vinicolor and Rhizopogon vesiculosus (Basidiomycota: Boletales) reveals a divergence of the mating type B locus.</title>
        <authorList>
            <consortium name="DOE Joint Genome Institute"/>
            <person name="Mujic A.B."/>
            <person name="Kuo A."/>
            <person name="Tritt A."/>
            <person name="Lipzen A."/>
            <person name="Chen C."/>
            <person name="Johnson J."/>
            <person name="Sharma A."/>
            <person name="Barry K."/>
            <person name="Grigoriev I.V."/>
            <person name="Spatafora J.W."/>
        </authorList>
    </citation>
    <scope>NUCLEOTIDE SEQUENCE [LARGE SCALE GENOMIC DNA]</scope>
    <source>
        <strain evidence="2 3">AM-OR11-026</strain>
    </source>
</reference>
<organism evidence="2 3">
    <name type="scientific">Rhizopogon vinicolor AM-OR11-026</name>
    <dbReference type="NCBI Taxonomy" id="1314800"/>
    <lineage>
        <taxon>Eukaryota</taxon>
        <taxon>Fungi</taxon>
        <taxon>Dikarya</taxon>
        <taxon>Basidiomycota</taxon>
        <taxon>Agaricomycotina</taxon>
        <taxon>Agaricomycetes</taxon>
        <taxon>Agaricomycetidae</taxon>
        <taxon>Boletales</taxon>
        <taxon>Suillineae</taxon>
        <taxon>Rhizopogonaceae</taxon>
        <taxon>Rhizopogon</taxon>
    </lineage>
</organism>
<dbReference type="InParanoid" id="A0A1B7N4N9"/>
<sequence>MLLTSSFSLFASFCLGVALGSLPTPLSAKLLARRQAGSDNIQEFQCAVCPEDIETDAGTAALAFDQGTDQGITMCTYEESSGAEIVCPYVTDTGDLNSTVTYCPETIALTNCVND</sequence>
<protein>
    <submittedName>
        <fullName evidence="2">Uncharacterized protein</fullName>
    </submittedName>
</protein>
<name>A0A1B7N4N9_9AGAM</name>
<accession>A0A1B7N4N9</accession>
<dbReference type="OrthoDB" id="2648404at2759"/>
<evidence type="ECO:0000256" key="1">
    <source>
        <dbReference type="SAM" id="SignalP"/>
    </source>
</evidence>
<evidence type="ECO:0000313" key="3">
    <source>
        <dbReference type="Proteomes" id="UP000092154"/>
    </source>
</evidence>
<keyword evidence="1" id="KW-0732">Signal</keyword>
<evidence type="ECO:0000313" key="2">
    <source>
        <dbReference type="EMBL" id="OAX39834.1"/>
    </source>
</evidence>
<dbReference type="AlphaFoldDB" id="A0A1B7N4N9"/>
<gene>
    <name evidence="2" type="ORF">K503DRAFT_51891</name>
</gene>
<proteinExistence type="predicted"/>
<keyword evidence="3" id="KW-1185">Reference proteome</keyword>
<dbReference type="EMBL" id="KV448234">
    <property type="protein sequence ID" value="OAX39834.1"/>
    <property type="molecule type" value="Genomic_DNA"/>
</dbReference>
<dbReference type="Proteomes" id="UP000092154">
    <property type="component" value="Unassembled WGS sequence"/>
</dbReference>
<feature type="chain" id="PRO_5008597805" evidence="1">
    <location>
        <begin position="21"/>
        <end position="115"/>
    </location>
</feature>
<feature type="signal peptide" evidence="1">
    <location>
        <begin position="1"/>
        <end position="20"/>
    </location>
</feature>